<evidence type="ECO:0000313" key="7">
    <source>
        <dbReference type="Proteomes" id="UP000597138"/>
    </source>
</evidence>
<dbReference type="InterPro" id="IPR036291">
    <property type="entry name" value="NAD(P)-bd_dom_sf"/>
</dbReference>
<dbReference type="CDD" id="cd12164">
    <property type="entry name" value="GDH_like_2"/>
    <property type="match status" value="1"/>
</dbReference>
<evidence type="ECO:0000313" key="4">
    <source>
        <dbReference type="EMBL" id="GGD83105.1"/>
    </source>
</evidence>
<dbReference type="SUPFAM" id="SSF51735">
    <property type="entry name" value="NAD(P)-binding Rossmann-fold domains"/>
    <property type="match status" value="1"/>
</dbReference>
<dbReference type="eggNOG" id="COG0111">
    <property type="taxonomic scope" value="Bacteria"/>
</dbReference>
<reference evidence="7" key="3">
    <citation type="journal article" date="2019" name="Int. J. Syst. Evol. Microbiol.">
        <title>The Global Catalogue of Microorganisms (GCM) 10K type strain sequencing project: providing services to taxonomists for standard genome sequencing and annotation.</title>
        <authorList>
            <consortium name="The Broad Institute Genomics Platform"/>
            <consortium name="The Broad Institute Genome Sequencing Center for Infectious Disease"/>
            <person name="Wu L."/>
            <person name="Ma J."/>
        </authorList>
    </citation>
    <scope>NUCLEOTIDE SEQUENCE [LARGE SCALE GENOMIC DNA]</scope>
    <source>
        <strain evidence="7">CGMCC 1.11013</strain>
    </source>
</reference>
<evidence type="ECO:0000256" key="2">
    <source>
        <dbReference type="ARBA" id="ARBA00023027"/>
    </source>
</evidence>
<dbReference type="SUPFAM" id="SSF52283">
    <property type="entry name" value="Formate/glycerate dehydrogenase catalytic domain-like"/>
    <property type="match status" value="1"/>
</dbReference>
<dbReference type="PANTHER" id="PTHR43333">
    <property type="entry name" value="2-HACID_DH_C DOMAIN-CONTAINING PROTEIN"/>
    <property type="match status" value="1"/>
</dbReference>
<accession>A0A069P4V8</accession>
<dbReference type="STRING" id="1071679.BG57_27955"/>
<dbReference type="RefSeq" id="WP_035962640.1">
    <property type="nucleotide sequence ID" value="NZ_BMEG01000007.1"/>
</dbReference>
<keyword evidence="1" id="KW-0560">Oxidoreductase</keyword>
<dbReference type="EMBL" id="JFHE01000006">
    <property type="protein sequence ID" value="KDR35670.1"/>
    <property type="molecule type" value="Genomic_DNA"/>
</dbReference>
<proteinExistence type="predicted"/>
<dbReference type="GO" id="GO:0016491">
    <property type="term" value="F:oxidoreductase activity"/>
    <property type="evidence" value="ECO:0007669"/>
    <property type="project" value="UniProtKB-KW"/>
</dbReference>
<dbReference type="Proteomes" id="UP000027439">
    <property type="component" value="Unassembled WGS sequence"/>
</dbReference>
<sequence>MTILYKADPERGKQWAQHFAQKAPDVPFRLWPDIGDAAAVRYLAAWQPPAGIMQTLPNLEVIFSVGAGIDQFDLSAVPEHVAVVRMTEPGIVEGMTEYVTQAVLTIHRDLLDYATLQRERAWREMPVRAASTRRIGVLGLGMLGTAVLNTLRLFGFPCAGWSRSQHEIEGVECYAGAASFDAFLARTDILVCLLPLTAATRGVINRHVFATLPKGASFINVGRGPHVIQQDLLDALDSGHLHAAILDVTDPEPLPPTHPFWTHPRVRLTPHIASATRPESAVDVVLDNLRRHRAGERMIGEIDRTRGY</sequence>
<evidence type="ECO:0000313" key="6">
    <source>
        <dbReference type="Proteomes" id="UP000027439"/>
    </source>
</evidence>
<dbReference type="AlphaFoldDB" id="A0A069P4V8"/>
<name>A0A069P4V8_9BURK</name>
<dbReference type="OrthoDB" id="9787219at2"/>
<protein>
    <submittedName>
        <fullName evidence="5">2-hydroxyacid dehydrogenase</fullName>
    </submittedName>
    <submittedName>
        <fullName evidence="4">Glyoxylate/hydroxypyruvate reductase A</fullName>
    </submittedName>
</protein>
<feature type="domain" description="D-isomer specific 2-hydroxyacid dehydrogenase NAD-binding" evidence="3">
    <location>
        <begin position="102"/>
        <end position="273"/>
    </location>
</feature>
<evidence type="ECO:0000259" key="3">
    <source>
        <dbReference type="Pfam" id="PF02826"/>
    </source>
</evidence>
<dbReference type="EMBL" id="BMEG01000007">
    <property type="protein sequence ID" value="GGD83105.1"/>
    <property type="molecule type" value="Genomic_DNA"/>
</dbReference>
<dbReference type="GO" id="GO:0051287">
    <property type="term" value="F:NAD binding"/>
    <property type="evidence" value="ECO:0007669"/>
    <property type="project" value="InterPro"/>
</dbReference>
<reference evidence="4" key="1">
    <citation type="journal article" date="2014" name="Int. J. Syst. Evol. Microbiol.">
        <title>Complete genome of a new Firmicutes species belonging to the dominant human colonic microbiota ('Ruminococcus bicirculans') reveals two chromosomes and a selective capacity to utilize plant glucans.</title>
        <authorList>
            <consortium name="NISC Comparative Sequencing Program"/>
            <person name="Wegmann U."/>
            <person name="Louis P."/>
            <person name="Goesmann A."/>
            <person name="Henrissat B."/>
            <person name="Duncan S.H."/>
            <person name="Flint H.J."/>
        </authorList>
    </citation>
    <scope>NUCLEOTIDE SEQUENCE</scope>
    <source>
        <strain evidence="4">CGMCC 1.11013</strain>
    </source>
</reference>
<evidence type="ECO:0000256" key="1">
    <source>
        <dbReference type="ARBA" id="ARBA00023002"/>
    </source>
</evidence>
<dbReference type="Proteomes" id="UP000597138">
    <property type="component" value="Unassembled WGS sequence"/>
</dbReference>
<dbReference type="PANTHER" id="PTHR43333:SF1">
    <property type="entry name" value="D-ISOMER SPECIFIC 2-HYDROXYACID DEHYDROGENASE NAD-BINDING DOMAIN-CONTAINING PROTEIN"/>
    <property type="match status" value="1"/>
</dbReference>
<keyword evidence="7" id="KW-1185">Reference proteome</keyword>
<evidence type="ECO:0000313" key="5">
    <source>
        <dbReference type="EMBL" id="KDR35670.1"/>
    </source>
</evidence>
<gene>
    <name evidence="5" type="ORF">BG57_27955</name>
    <name evidence="4" type="ORF">GCM10010985_42010</name>
</gene>
<keyword evidence="2" id="KW-0520">NAD</keyword>
<dbReference type="InterPro" id="IPR006140">
    <property type="entry name" value="D-isomer_DH_NAD-bd"/>
</dbReference>
<dbReference type="Pfam" id="PF02826">
    <property type="entry name" value="2-Hacid_dh_C"/>
    <property type="match status" value="1"/>
</dbReference>
<organism evidence="5 6">
    <name type="scientific">Caballeronia grimmiae</name>
    <dbReference type="NCBI Taxonomy" id="1071679"/>
    <lineage>
        <taxon>Bacteria</taxon>
        <taxon>Pseudomonadati</taxon>
        <taxon>Pseudomonadota</taxon>
        <taxon>Betaproteobacteria</taxon>
        <taxon>Burkholderiales</taxon>
        <taxon>Burkholderiaceae</taxon>
        <taxon>Caballeronia</taxon>
    </lineage>
</organism>
<comment type="caution">
    <text evidence="5">The sequence shown here is derived from an EMBL/GenBank/DDBJ whole genome shotgun (WGS) entry which is preliminary data.</text>
</comment>
<reference evidence="4" key="4">
    <citation type="submission" date="2024-05" db="EMBL/GenBank/DDBJ databases">
        <authorList>
            <person name="Sun Q."/>
            <person name="Zhou Y."/>
        </authorList>
    </citation>
    <scope>NUCLEOTIDE SEQUENCE</scope>
    <source>
        <strain evidence="4">CGMCC 1.11013</strain>
    </source>
</reference>
<dbReference type="Gene3D" id="3.40.50.720">
    <property type="entry name" value="NAD(P)-binding Rossmann-like Domain"/>
    <property type="match status" value="2"/>
</dbReference>
<reference evidence="5 6" key="2">
    <citation type="submission" date="2014-03" db="EMBL/GenBank/DDBJ databases">
        <title>Draft Genome Sequences of Four Burkholderia Strains.</title>
        <authorList>
            <person name="Liu X.Y."/>
            <person name="Li C.X."/>
            <person name="Xu J.H."/>
        </authorList>
    </citation>
    <scope>NUCLEOTIDE SEQUENCE [LARGE SCALE GENOMIC DNA]</scope>
    <source>
        <strain evidence="5 6">R27</strain>
    </source>
</reference>